<feature type="compositionally biased region" description="Low complexity" evidence="1">
    <location>
        <begin position="99"/>
        <end position="111"/>
    </location>
</feature>
<name>A0A6A3U443_9STRA</name>
<reference evidence="2 4" key="1">
    <citation type="submission" date="2018-08" db="EMBL/GenBank/DDBJ databases">
        <title>Genomic investigation of the strawberry pathogen Phytophthora fragariae indicates pathogenicity is determined by transcriptional variation in three key races.</title>
        <authorList>
            <person name="Adams T.M."/>
            <person name="Armitage A.D."/>
            <person name="Sobczyk M.K."/>
            <person name="Bates H.J."/>
            <person name="Dunwell J.M."/>
            <person name="Nellist C.F."/>
            <person name="Harrison R.J."/>
        </authorList>
    </citation>
    <scope>NUCLEOTIDE SEQUENCE [LARGE SCALE GENOMIC DNA]</scope>
    <source>
        <strain evidence="3 5">BC-23</strain>
        <strain evidence="2 4">NOV-5</strain>
    </source>
</reference>
<dbReference type="AlphaFoldDB" id="A0A6A3U443"/>
<evidence type="ECO:0008006" key="6">
    <source>
        <dbReference type="Google" id="ProtNLM"/>
    </source>
</evidence>
<evidence type="ECO:0000313" key="3">
    <source>
        <dbReference type="EMBL" id="KAE9236918.1"/>
    </source>
</evidence>
<evidence type="ECO:0000313" key="4">
    <source>
        <dbReference type="Proteomes" id="UP000440732"/>
    </source>
</evidence>
<comment type="caution">
    <text evidence="2">The sequence shown here is derived from an EMBL/GenBank/DDBJ whole genome shotgun (WGS) entry which is preliminary data.</text>
</comment>
<dbReference type="EMBL" id="QXGA01000417">
    <property type="protein sequence ID" value="KAE9146264.1"/>
    <property type="molecule type" value="Genomic_DNA"/>
</dbReference>
<evidence type="ECO:0000256" key="1">
    <source>
        <dbReference type="SAM" id="MobiDB-lite"/>
    </source>
</evidence>
<proteinExistence type="predicted"/>
<dbReference type="Proteomes" id="UP000440732">
    <property type="component" value="Unassembled WGS sequence"/>
</dbReference>
<evidence type="ECO:0000313" key="2">
    <source>
        <dbReference type="EMBL" id="KAE9146264.1"/>
    </source>
</evidence>
<evidence type="ECO:0000313" key="5">
    <source>
        <dbReference type="Proteomes" id="UP000476176"/>
    </source>
</evidence>
<sequence>MSNGFQQGSRTLFSCPHIRRPEYWQFIKLVVSPGRTLPPGKTKWGSDDSSEAYCLRCNTTIPFQKGPSVAVRNHMQKKHPQELRDFVVRADAEEKEKAPAASGGAAKHSASQEAATHSTAYDRRA</sequence>
<dbReference type="EMBL" id="QXGC01000412">
    <property type="protein sequence ID" value="KAE9236918.1"/>
    <property type="molecule type" value="Genomic_DNA"/>
</dbReference>
<dbReference type="Proteomes" id="UP000476176">
    <property type="component" value="Unassembled WGS sequence"/>
</dbReference>
<protein>
    <recommendedName>
        <fullName evidence="6">BED-type domain-containing protein</fullName>
    </recommendedName>
</protein>
<feature type="region of interest" description="Disordered" evidence="1">
    <location>
        <begin position="91"/>
        <end position="125"/>
    </location>
</feature>
<organism evidence="2 4">
    <name type="scientific">Phytophthora fragariae</name>
    <dbReference type="NCBI Taxonomy" id="53985"/>
    <lineage>
        <taxon>Eukaryota</taxon>
        <taxon>Sar</taxon>
        <taxon>Stramenopiles</taxon>
        <taxon>Oomycota</taxon>
        <taxon>Peronosporomycetes</taxon>
        <taxon>Peronosporales</taxon>
        <taxon>Peronosporaceae</taxon>
        <taxon>Phytophthora</taxon>
    </lineage>
</organism>
<gene>
    <name evidence="3" type="ORF">PF004_g8724</name>
    <name evidence="2" type="ORF">PF006_g8947</name>
</gene>
<accession>A0A6A3U443</accession>